<feature type="domain" description="DUF6594" evidence="2">
    <location>
        <begin position="39"/>
        <end position="259"/>
    </location>
</feature>
<dbReference type="InterPro" id="IPR046529">
    <property type="entry name" value="DUF6594"/>
</dbReference>
<feature type="transmembrane region" description="Helical" evidence="1">
    <location>
        <begin position="247"/>
        <end position="266"/>
    </location>
</feature>
<name>A0AAV9QJ02_9PEZI</name>
<keyword evidence="1" id="KW-1133">Transmembrane helix</keyword>
<organism evidence="3 4">
    <name type="scientific">Vermiconidia calcicola</name>
    <dbReference type="NCBI Taxonomy" id="1690605"/>
    <lineage>
        <taxon>Eukaryota</taxon>
        <taxon>Fungi</taxon>
        <taxon>Dikarya</taxon>
        <taxon>Ascomycota</taxon>
        <taxon>Pezizomycotina</taxon>
        <taxon>Dothideomycetes</taxon>
        <taxon>Dothideomycetidae</taxon>
        <taxon>Mycosphaerellales</taxon>
        <taxon>Extremaceae</taxon>
        <taxon>Vermiconidia</taxon>
    </lineage>
</organism>
<reference evidence="3 4" key="1">
    <citation type="submission" date="2023-06" db="EMBL/GenBank/DDBJ databases">
        <title>Black Yeasts Isolated from many extreme environments.</title>
        <authorList>
            <person name="Coleine C."/>
            <person name="Stajich J.E."/>
            <person name="Selbmann L."/>
        </authorList>
    </citation>
    <scope>NUCLEOTIDE SEQUENCE [LARGE SCALE GENOMIC DNA]</scope>
    <source>
        <strain evidence="3 4">CCFEE 5887</strain>
    </source>
</reference>
<gene>
    <name evidence="3" type="ORF">LTR25_000120</name>
</gene>
<dbReference type="Proteomes" id="UP001345827">
    <property type="component" value="Unassembled WGS sequence"/>
</dbReference>
<feature type="transmembrane region" description="Helical" evidence="1">
    <location>
        <begin position="194"/>
        <end position="214"/>
    </location>
</feature>
<dbReference type="AlphaFoldDB" id="A0AAV9QJ02"/>
<evidence type="ECO:0000259" key="2">
    <source>
        <dbReference type="Pfam" id="PF20237"/>
    </source>
</evidence>
<evidence type="ECO:0000313" key="4">
    <source>
        <dbReference type="Proteomes" id="UP001345827"/>
    </source>
</evidence>
<comment type="caution">
    <text evidence="3">The sequence shown here is derived from an EMBL/GenBank/DDBJ whole genome shotgun (WGS) entry which is preliminary data.</text>
</comment>
<keyword evidence="4" id="KW-1185">Reference proteome</keyword>
<proteinExistence type="predicted"/>
<keyword evidence="1" id="KW-0812">Transmembrane</keyword>
<protein>
    <recommendedName>
        <fullName evidence="2">DUF6594 domain-containing protein</fullName>
    </recommendedName>
</protein>
<dbReference type="Pfam" id="PF20237">
    <property type="entry name" value="DUF6594"/>
    <property type="match status" value="1"/>
</dbReference>
<keyword evidence="1" id="KW-0472">Membrane</keyword>
<dbReference type="EMBL" id="JAXLQG010000001">
    <property type="protein sequence ID" value="KAK5545113.1"/>
    <property type="molecule type" value="Genomic_DNA"/>
</dbReference>
<accession>A0AAV9QJ02</accession>
<evidence type="ECO:0000313" key="3">
    <source>
        <dbReference type="EMBL" id="KAK5545113.1"/>
    </source>
</evidence>
<sequence>MATPQPEDDSQKALRAFLNAKQAYQDAIAITETNTKNIVVLNFKALQLLRIKSLQQELFDLQMRFQLGGYSPDEYSQSLVTLDSTLQNYAQALTNYDILAQNSLDYIPNNQKLFGAPDGLTPCQAPSEKHRFSLKDPSNQSTEFRLSNWRKYTLPAQAGLGGGDYILHKSLKFRELDRDGRETRARKSALAERFAMALFGGAALIAPMLIMTLHSSQSTSLITVSLATFLFALAIAIFANDAAGKDVLAATAAYAAVLVVFVGTNAS</sequence>
<feature type="transmembrane region" description="Helical" evidence="1">
    <location>
        <begin position="220"/>
        <end position="240"/>
    </location>
</feature>
<evidence type="ECO:0000256" key="1">
    <source>
        <dbReference type="SAM" id="Phobius"/>
    </source>
</evidence>